<name>A0ABP4E0T0_9ACTN</name>
<dbReference type="Proteomes" id="UP001499987">
    <property type="component" value="Unassembled WGS sequence"/>
</dbReference>
<dbReference type="EMBL" id="BAAALD010000021">
    <property type="protein sequence ID" value="GAA1083200.1"/>
    <property type="molecule type" value="Genomic_DNA"/>
</dbReference>
<protein>
    <submittedName>
        <fullName evidence="1">Uncharacterized protein</fullName>
    </submittedName>
</protein>
<proteinExistence type="predicted"/>
<accession>A0ABP4E0T0</accession>
<evidence type="ECO:0000313" key="2">
    <source>
        <dbReference type="Proteomes" id="UP001499987"/>
    </source>
</evidence>
<evidence type="ECO:0000313" key="1">
    <source>
        <dbReference type="EMBL" id="GAA1083200.1"/>
    </source>
</evidence>
<comment type="caution">
    <text evidence="1">The sequence shown here is derived from an EMBL/GenBank/DDBJ whole genome shotgun (WGS) entry which is preliminary data.</text>
</comment>
<sequence length="98" mass="10493">MGDGDTGLPERQEQVGGWCWVVRAGRRRGQGAGGRASACGSPSRRMRRLPGREAAVGGRSTVAAAPCAIHCKKHQEITERQPLCKPSPQRSGRTAQPF</sequence>
<reference evidence="2" key="1">
    <citation type="journal article" date="2019" name="Int. J. Syst. Evol. Microbiol.">
        <title>The Global Catalogue of Microorganisms (GCM) 10K type strain sequencing project: providing services to taxonomists for standard genome sequencing and annotation.</title>
        <authorList>
            <consortium name="The Broad Institute Genomics Platform"/>
            <consortium name="The Broad Institute Genome Sequencing Center for Infectious Disease"/>
            <person name="Wu L."/>
            <person name="Ma J."/>
        </authorList>
    </citation>
    <scope>NUCLEOTIDE SEQUENCE [LARGE SCALE GENOMIC DNA]</scope>
    <source>
        <strain evidence="2">JCM 13002</strain>
    </source>
</reference>
<keyword evidence="2" id="KW-1185">Reference proteome</keyword>
<organism evidence="1 2">
    <name type="scientific">Kitasatospora arboriphila</name>
    <dbReference type="NCBI Taxonomy" id="258052"/>
    <lineage>
        <taxon>Bacteria</taxon>
        <taxon>Bacillati</taxon>
        <taxon>Actinomycetota</taxon>
        <taxon>Actinomycetes</taxon>
        <taxon>Kitasatosporales</taxon>
        <taxon>Streptomycetaceae</taxon>
        <taxon>Kitasatospora</taxon>
    </lineage>
</organism>
<gene>
    <name evidence="1" type="ORF">GCM10009663_27910</name>
</gene>